<organism evidence="2 3">
    <name type="scientific">Trametes cubensis</name>
    <dbReference type="NCBI Taxonomy" id="1111947"/>
    <lineage>
        <taxon>Eukaryota</taxon>
        <taxon>Fungi</taxon>
        <taxon>Dikarya</taxon>
        <taxon>Basidiomycota</taxon>
        <taxon>Agaricomycotina</taxon>
        <taxon>Agaricomycetes</taxon>
        <taxon>Polyporales</taxon>
        <taxon>Polyporaceae</taxon>
        <taxon>Trametes</taxon>
    </lineage>
</organism>
<comment type="caution">
    <text evidence="2">The sequence shown here is derived from an EMBL/GenBank/DDBJ whole genome shotgun (WGS) entry which is preliminary data.</text>
</comment>
<dbReference type="EMBL" id="JAPEVG010000101">
    <property type="protein sequence ID" value="KAJ8483057.1"/>
    <property type="molecule type" value="Genomic_DNA"/>
</dbReference>
<proteinExistence type="predicted"/>
<keyword evidence="1" id="KW-0175">Coiled coil</keyword>
<sequence>MLSRIYSASGAPAEPAHGSVCQYAFVPQCFPPTTTFSSVLKLEDTYRPVGDAGRIPLMTTPESQHSTTSCNTAEKLVAPRKHSQRHKPHIIWTREQLAVVSVLIKEKKQLRDAVRRCEETENRIERIKNEPIARKRLASLKREIDRDGMQPHHLQELRELLEDFPEHEAALLKQKLREYEMRRLLQLDTTWIDKNRFQHAAYDSLYICCRTRRSGDTTPDGSAGPS</sequence>
<dbReference type="Proteomes" id="UP001215151">
    <property type="component" value="Unassembled WGS sequence"/>
</dbReference>
<keyword evidence="3" id="KW-1185">Reference proteome</keyword>
<evidence type="ECO:0000313" key="3">
    <source>
        <dbReference type="Proteomes" id="UP001215151"/>
    </source>
</evidence>
<accession>A0AAD7XBJ7</accession>
<gene>
    <name evidence="2" type="ORF">ONZ51_g4936</name>
</gene>
<protein>
    <submittedName>
        <fullName evidence="2">Uncharacterized protein</fullName>
    </submittedName>
</protein>
<reference evidence="2" key="1">
    <citation type="submission" date="2022-11" db="EMBL/GenBank/DDBJ databases">
        <title>Genome Sequence of Cubamyces cubensis.</title>
        <authorList>
            <person name="Buettner E."/>
        </authorList>
    </citation>
    <scope>NUCLEOTIDE SEQUENCE</scope>
    <source>
        <strain evidence="2">MPL-01</strain>
    </source>
</reference>
<feature type="coiled-coil region" evidence="1">
    <location>
        <begin position="100"/>
        <end position="130"/>
    </location>
</feature>
<evidence type="ECO:0000256" key="1">
    <source>
        <dbReference type="SAM" id="Coils"/>
    </source>
</evidence>
<evidence type="ECO:0000313" key="2">
    <source>
        <dbReference type="EMBL" id="KAJ8483057.1"/>
    </source>
</evidence>
<dbReference type="AlphaFoldDB" id="A0AAD7XBJ7"/>
<name>A0AAD7XBJ7_9APHY</name>